<evidence type="ECO:0000313" key="3">
    <source>
        <dbReference type="Proteomes" id="UP001190926"/>
    </source>
</evidence>
<keyword evidence="3" id="KW-1185">Reference proteome</keyword>
<evidence type="ECO:0000313" key="2">
    <source>
        <dbReference type="EMBL" id="KAH6826443.1"/>
    </source>
</evidence>
<dbReference type="Proteomes" id="UP001190926">
    <property type="component" value="Unassembled WGS sequence"/>
</dbReference>
<feature type="chain" id="PRO_5042038324" description="Defensin-like protein" evidence="1">
    <location>
        <begin position="22"/>
        <end position="81"/>
    </location>
</feature>
<keyword evidence="1" id="KW-0732">Signal</keyword>
<dbReference type="AlphaFoldDB" id="A0AAD4J4K4"/>
<protein>
    <recommendedName>
        <fullName evidence="4">Defensin-like protein</fullName>
    </recommendedName>
</protein>
<gene>
    <name evidence="2" type="ORF">C2S53_014297</name>
</gene>
<comment type="caution">
    <text evidence="2">The sequence shown here is derived from an EMBL/GenBank/DDBJ whole genome shotgun (WGS) entry which is preliminary data.</text>
</comment>
<reference evidence="2 3" key="1">
    <citation type="journal article" date="2021" name="Nat. Commun.">
        <title>Incipient diploidization of the medicinal plant Perilla within 10,000 years.</title>
        <authorList>
            <person name="Zhang Y."/>
            <person name="Shen Q."/>
            <person name="Leng L."/>
            <person name="Zhang D."/>
            <person name="Chen S."/>
            <person name="Shi Y."/>
            <person name="Ning Z."/>
            <person name="Chen S."/>
        </authorList>
    </citation>
    <scope>NUCLEOTIDE SEQUENCE [LARGE SCALE GENOMIC DNA]</scope>
    <source>
        <strain evidence="3">cv. PC099</strain>
    </source>
</reference>
<evidence type="ECO:0008006" key="4">
    <source>
        <dbReference type="Google" id="ProtNLM"/>
    </source>
</evidence>
<dbReference type="EMBL" id="SDAM02000166">
    <property type="protein sequence ID" value="KAH6826443.1"/>
    <property type="molecule type" value="Genomic_DNA"/>
</dbReference>
<feature type="signal peptide" evidence="1">
    <location>
        <begin position="1"/>
        <end position="21"/>
    </location>
</feature>
<sequence>MEKIPSSTFFVVVICFTLVSGYFVSGEEETCSFGLFGRLHCDKNNSQICNDPCKNRAPIGAALISATCSSSGFCVCTYRGC</sequence>
<accession>A0AAD4J4K4</accession>
<evidence type="ECO:0000256" key="1">
    <source>
        <dbReference type="SAM" id="SignalP"/>
    </source>
</evidence>
<proteinExistence type="predicted"/>
<organism evidence="2 3">
    <name type="scientific">Perilla frutescens var. hirtella</name>
    <name type="common">Perilla citriodora</name>
    <name type="synonym">Perilla setoyensis</name>
    <dbReference type="NCBI Taxonomy" id="608512"/>
    <lineage>
        <taxon>Eukaryota</taxon>
        <taxon>Viridiplantae</taxon>
        <taxon>Streptophyta</taxon>
        <taxon>Embryophyta</taxon>
        <taxon>Tracheophyta</taxon>
        <taxon>Spermatophyta</taxon>
        <taxon>Magnoliopsida</taxon>
        <taxon>eudicotyledons</taxon>
        <taxon>Gunneridae</taxon>
        <taxon>Pentapetalae</taxon>
        <taxon>asterids</taxon>
        <taxon>lamiids</taxon>
        <taxon>Lamiales</taxon>
        <taxon>Lamiaceae</taxon>
        <taxon>Nepetoideae</taxon>
        <taxon>Elsholtzieae</taxon>
        <taxon>Perilla</taxon>
    </lineage>
</organism>
<name>A0AAD4J4K4_PERFH</name>